<comment type="caution">
    <text evidence="1">The sequence shown here is derived from an EMBL/GenBank/DDBJ whole genome shotgun (WGS) entry which is preliminary data.</text>
</comment>
<proteinExistence type="predicted"/>
<gene>
    <name evidence="1" type="ORF">S06H3_64524</name>
</gene>
<dbReference type="AlphaFoldDB" id="X1QGW0"/>
<accession>X1QGW0</accession>
<dbReference type="EMBL" id="BARV01043125">
    <property type="protein sequence ID" value="GAI54046.1"/>
    <property type="molecule type" value="Genomic_DNA"/>
</dbReference>
<protein>
    <submittedName>
        <fullName evidence="1">Uncharacterized protein</fullName>
    </submittedName>
</protein>
<organism evidence="1">
    <name type="scientific">marine sediment metagenome</name>
    <dbReference type="NCBI Taxonomy" id="412755"/>
    <lineage>
        <taxon>unclassified sequences</taxon>
        <taxon>metagenomes</taxon>
        <taxon>ecological metagenomes</taxon>
    </lineage>
</organism>
<evidence type="ECO:0000313" key="1">
    <source>
        <dbReference type="EMBL" id="GAI54046.1"/>
    </source>
</evidence>
<sequence length="44" mass="5059">MSDAPMTPAMLEAEVESQWGEWEKYAAETITQLQVWSAVRKVME</sequence>
<reference evidence="1" key="1">
    <citation type="journal article" date="2014" name="Front. Microbiol.">
        <title>High frequency of phylogenetically diverse reductive dehalogenase-homologous genes in deep subseafloor sedimentary metagenomes.</title>
        <authorList>
            <person name="Kawai M."/>
            <person name="Futagami T."/>
            <person name="Toyoda A."/>
            <person name="Takaki Y."/>
            <person name="Nishi S."/>
            <person name="Hori S."/>
            <person name="Arai W."/>
            <person name="Tsubouchi T."/>
            <person name="Morono Y."/>
            <person name="Uchiyama I."/>
            <person name="Ito T."/>
            <person name="Fujiyama A."/>
            <person name="Inagaki F."/>
            <person name="Takami H."/>
        </authorList>
    </citation>
    <scope>NUCLEOTIDE SEQUENCE</scope>
    <source>
        <strain evidence="1">Expedition CK06-06</strain>
    </source>
</reference>
<name>X1QGW0_9ZZZZ</name>